<proteinExistence type="predicted"/>
<protein>
    <submittedName>
        <fullName evidence="2">Uncharacterized protein</fullName>
    </submittedName>
</protein>
<accession>A0ABS9S051</accession>
<organism evidence="2 3">
    <name type="scientific">Halomonas flagellata</name>
    <dbReference type="NCBI Taxonomy" id="2920385"/>
    <lineage>
        <taxon>Bacteria</taxon>
        <taxon>Pseudomonadati</taxon>
        <taxon>Pseudomonadota</taxon>
        <taxon>Gammaproteobacteria</taxon>
        <taxon>Oceanospirillales</taxon>
        <taxon>Halomonadaceae</taxon>
        <taxon>Halomonas</taxon>
    </lineage>
</organism>
<evidence type="ECO:0000313" key="2">
    <source>
        <dbReference type="EMBL" id="MCH4565476.1"/>
    </source>
</evidence>
<reference evidence="2 3" key="1">
    <citation type="submission" date="2022-02" db="EMBL/GenBank/DDBJ databases">
        <title>Halomonas fukangensis sp. nov., a halophilic bacterium isolated from a bulk soil of Kalidium foliatum at Fukang.</title>
        <authorList>
            <person name="Huang Y."/>
        </authorList>
    </citation>
    <scope>NUCLEOTIDE SEQUENCE [LARGE SCALE GENOMIC DNA]</scope>
    <source>
        <strain evidence="2 3">EGI 63088</strain>
    </source>
</reference>
<evidence type="ECO:0000256" key="1">
    <source>
        <dbReference type="SAM" id="Phobius"/>
    </source>
</evidence>
<dbReference type="EMBL" id="JAKVPY010000044">
    <property type="protein sequence ID" value="MCH4565476.1"/>
    <property type="molecule type" value="Genomic_DNA"/>
</dbReference>
<sequence>MNNRRLGVLVGMRWEADTLGPLRWTDDLVWLVGTYVPLLRYYGLTVAWALTLLVAATLYLGMTWLSAWQYLRGTCARWRGRPYTA</sequence>
<keyword evidence="1" id="KW-0472">Membrane</keyword>
<keyword evidence="1" id="KW-0812">Transmembrane</keyword>
<gene>
    <name evidence="2" type="ORF">MKP05_20475</name>
</gene>
<feature type="transmembrane region" description="Helical" evidence="1">
    <location>
        <begin position="46"/>
        <end position="71"/>
    </location>
</feature>
<dbReference type="Proteomes" id="UP001202117">
    <property type="component" value="Unassembled WGS sequence"/>
</dbReference>
<keyword evidence="1" id="KW-1133">Transmembrane helix</keyword>
<dbReference type="RefSeq" id="WP_110281666.1">
    <property type="nucleotide sequence ID" value="NZ_JAKVPY010000044.1"/>
</dbReference>
<name>A0ABS9S051_9GAMM</name>
<evidence type="ECO:0000313" key="3">
    <source>
        <dbReference type="Proteomes" id="UP001202117"/>
    </source>
</evidence>
<keyword evidence="3" id="KW-1185">Reference proteome</keyword>
<comment type="caution">
    <text evidence="2">The sequence shown here is derived from an EMBL/GenBank/DDBJ whole genome shotgun (WGS) entry which is preliminary data.</text>
</comment>